<evidence type="ECO:0000313" key="2">
    <source>
        <dbReference type="EMBL" id="GAA1733304.1"/>
    </source>
</evidence>
<organism evidence="2 3">
    <name type="scientific">Streptomyces yatensis</name>
    <dbReference type="NCBI Taxonomy" id="155177"/>
    <lineage>
        <taxon>Bacteria</taxon>
        <taxon>Bacillati</taxon>
        <taxon>Actinomycetota</taxon>
        <taxon>Actinomycetes</taxon>
        <taxon>Kitasatosporales</taxon>
        <taxon>Streptomycetaceae</taxon>
        <taxon>Streptomyces</taxon>
        <taxon>Streptomyces violaceusniger group</taxon>
    </lineage>
</organism>
<accession>A0ABN2JN83</accession>
<dbReference type="EMBL" id="BAAALR010000172">
    <property type="protein sequence ID" value="GAA1733304.1"/>
    <property type="molecule type" value="Genomic_DNA"/>
</dbReference>
<sequence>MVMPVRSPYCSRTRGSGARPPTMGVTRASSQARTEDRKPVPGRWSERVAIAPRGDRGFATVPVWVPPAVFAVVGKMGRPEPDSRGELRA</sequence>
<reference evidence="2 3" key="1">
    <citation type="journal article" date="2019" name="Int. J. Syst. Evol. Microbiol.">
        <title>The Global Catalogue of Microorganisms (GCM) 10K type strain sequencing project: providing services to taxonomists for standard genome sequencing and annotation.</title>
        <authorList>
            <consortium name="The Broad Institute Genomics Platform"/>
            <consortium name="The Broad Institute Genome Sequencing Center for Infectious Disease"/>
            <person name="Wu L."/>
            <person name="Ma J."/>
        </authorList>
    </citation>
    <scope>NUCLEOTIDE SEQUENCE [LARGE SCALE GENOMIC DNA]</scope>
    <source>
        <strain evidence="2 3">JCM 13244</strain>
    </source>
</reference>
<name>A0ABN2JN83_9ACTN</name>
<evidence type="ECO:0000256" key="1">
    <source>
        <dbReference type="SAM" id="MobiDB-lite"/>
    </source>
</evidence>
<evidence type="ECO:0000313" key="3">
    <source>
        <dbReference type="Proteomes" id="UP001499947"/>
    </source>
</evidence>
<comment type="caution">
    <text evidence="2">The sequence shown here is derived from an EMBL/GenBank/DDBJ whole genome shotgun (WGS) entry which is preliminary data.</text>
</comment>
<protein>
    <submittedName>
        <fullName evidence="2">Uncharacterized protein</fullName>
    </submittedName>
</protein>
<keyword evidence="3" id="KW-1185">Reference proteome</keyword>
<feature type="region of interest" description="Disordered" evidence="1">
    <location>
        <begin position="1"/>
        <end position="43"/>
    </location>
</feature>
<gene>
    <name evidence="2" type="ORF">GCM10009680_87110</name>
</gene>
<proteinExistence type="predicted"/>
<dbReference type="Proteomes" id="UP001499947">
    <property type="component" value="Unassembled WGS sequence"/>
</dbReference>